<keyword evidence="3" id="KW-1185">Reference proteome</keyword>
<reference evidence="2" key="1">
    <citation type="journal article" date="2020" name="Fungal Divers.">
        <title>Resolving the Mortierellaceae phylogeny through synthesis of multi-gene phylogenetics and phylogenomics.</title>
        <authorList>
            <person name="Vandepol N."/>
            <person name="Liber J."/>
            <person name="Desiro A."/>
            <person name="Na H."/>
            <person name="Kennedy M."/>
            <person name="Barry K."/>
            <person name="Grigoriev I.V."/>
            <person name="Miller A.N."/>
            <person name="O'Donnell K."/>
            <person name="Stajich J.E."/>
            <person name="Bonito G."/>
        </authorList>
    </citation>
    <scope>NUCLEOTIDE SEQUENCE</scope>
    <source>
        <strain evidence="2">NRRL 2769</strain>
    </source>
</reference>
<proteinExistence type="predicted"/>
<name>A0A9P6SZZ1_9FUNG</name>
<evidence type="ECO:0000313" key="2">
    <source>
        <dbReference type="EMBL" id="KAG0013632.1"/>
    </source>
</evidence>
<dbReference type="Proteomes" id="UP000703661">
    <property type="component" value="Unassembled WGS sequence"/>
</dbReference>
<sequence>MTGRAPTWSTSNLSLPSESLSKLEASLTDVETNVKPCLTAVLNMTIDMWCGKVTHHDTPLLILGSRSSPVKLSVLELTKDIIDPSKVYDTNNIPLLLSPKCVPVQGMPGGHGRGVMCIDTDTNKLVVGCTGGSIHAFYMDPAKRTSSSRDNTLLGPLVITLPHHSPTQTDSIRSVTPINPTIPTISPKSSVSPSRRTSLSTLSQPRRAVSVMQGGVTAPAMSRASSPGLLLPDHLPHKAAIPIILTPTRRGVRDTSPQSRARVARQSVTPPPSDYEEQEEDSMHGKQSKGVLAQGASGTKKKGMPPSPTRASPQGTVGASKTTASSSTSHTLSSLSKFMPPPRIMSRRASSDQVVNTTVATTLTLSVNGPTPHTISTPKGVITKGRSRSDPNILLSASSDVTSSAPKKLSKSWSLPSPWANSLKRSSKNKAP</sequence>
<feature type="compositionally biased region" description="Low complexity" evidence="1">
    <location>
        <begin position="319"/>
        <end position="337"/>
    </location>
</feature>
<evidence type="ECO:0000256" key="1">
    <source>
        <dbReference type="SAM" id="MobiDB-lite"/>
    </source>
</evidence>
<comment type="caution">
    <text evidence="2">The sequence shown here is derived from an EMBL/GenBank/DDBJ whole genome shotgun (WGS) entry which is preliminary data.</text>
</comment>
<feature type="region of interest" description="Disordered" evidence="1">
    <location>
        <begin position="365"/>
        <end position="432"/>
    </location>
</feature>
<accession>A0A9P6SZZ1</accession>
<gene>
    <name evidence="2" type="ORF">BGZ80_010953</name>
</gene>
<dbReference type="EMBL" id="JAAAID010000821">
    <property type="protein sequence ID" value="KAG0013632.1"/>
    <property type="molecule type" value="Genomic_DNA"/>
</dbReference>
<feature type="region of interest" description="Disordered" evidence="1">
    <location>
        <begin position="246"/>
        <end position="352"/>
    </location>
</feature>
<feature type="compositionally biased region" description="Low complexity" evidence="1">
    <location>
        <begin position="403"/>
        <end position="420"/>
    </location>
</feature>
<evidence type="ECO:0000313" key="3">
    <source>
        <dbReference type="Proteomes" id="UP000703661"/>
    </source>
</evidence>
<feature type="region of interest" description="Disordered" evidence="1">
    <location>
        <begin position="164"/>
        <end position="209"/>
    </location>
</feature>
<protein>
    <submittedName>
        <fullName evidence="2">Uncharacterized protein</fullName>
    </submittedName>
</protein>
<feature type="compositionally biased region" description="Low complexity" evidence="1">
    <location>
        <begin position="174"/>
        <end position="203"/>
    </location>
</feature>
<organism evidence="2 3">
    <name type="scientific">Entomortierella chlamydospora</name>
    <dbReference type="NCBI Taxonomy" id="101097"/>
    <lineage>
        <taxon>Eukaryota</taxon>
        <taxon>Fungi</taxon>
        <taxon>Fungi incertae sedis</taxon>
        <taxon>Mucoromycota</taxon>
        <taxon>Mortierellomycotina</taxon>
        <taxon>Mortierellomycetes</taxon>
        <taxon>Mortierellales</taxon>
        <taxon>Mortierellaceae</taxon>
        <taxon>Entomortierella</taxon>
    </lineage>
</organism>
<dbReference type="AlphaFoldDB" id="A0A9P6SZZ1"/>